<dbReference type="InterPro" id="IPR027417">
    <property type="entry name" value="P-loop_NTPase"/>
</dbReference>
<evidence type="ECO:0000313" key="3">
    <source>
        <dbReference type="EMBL" id="PWV66011.1"/>
    </source>
</evidence>
<dbReference type="InterPro" id="IPR046462">
    <property type="entry name" value="TerL_nuclease"/>
</dbReference>
<dbReference type="PANTHER" id="PTHR41287">
    <property type="match status" value="1"/>
</dbReference>
<evidence type="ECO:0000259" key="2">
    <source>
        <dbReference type="Pfam" id="PF20441"/>
    </source>
</evidence>
<dbReference type="Proteomes" id="UP000246569">
    <property type="component" value="Unassembled WGS sequence"/>
</dbReference>
<dbReference type="Pfam" id="PF20441">
    <property type="entry name" value="TerL_nuclease"/>
    <property type="match status" value="1"/>
</dbReference>
<comment type="caution">
    <text evidence="3">The sequence shown here is derived from an EMBL/GenBank/DDBJ whole genome shotgun (WGS) entry which is preliminary data.</text>
</comment>
<sequence>MRAACARHLLDLEQGAGRGLRWDTDAVARVLAYFREVLCLNGGQFEGQPFYPDGWQCFVLGSLFGWKGPDGFRRFRVAYIETGKGSGKSPLVAGIGHYGLTADNEPRAEIYAAATKKDQAMVLFRDAVAMWQLSPELTARLTASGTGEKIWNLAYLEQGAFFRPISADDGQSGPRPHIGLIDEVHEHKSNIVVEMLRAGTKSRRQAMIVMITNSGTSRHSVCWEYHQYAVNVASGMIEDDAFFGYVCALDDHEDPLTDESCWPKVNPSLDVGIPGIKYLREQVTQARGMPSKEAVVRRLNFCQWVESNNPWIGADTWLGASRQYEWRAFRGRRVVGGLDLSSTRDLTALVLWIEPAEVGEPWRLVPFFWMPEEGLSAKADADRVPYTVWRDQGWIETTPGAAVSRTAVCRRIAEIVSMASTVRLAYDRWRIADLREAAAEAGICLPELIEFGQGFQSMSPAVEEFERRLLGGEVVHNGNPCMTWCAANTVLSEDDAGNRKPSKAKSTGRIDGIVAAVMGAGQLMSPKPTKSVYETRGLRTL</sequence>
<dbReference type="Pfam" id="PF03354">
    <property type="entry name" value="TerL_ATPase"/>
    <property type="match status" value="1"/>
</dbReference>
<dbReference type="GO" id="GO:0004519">
    <property type="term" value="F:endonuclease activity"/>
    <property type="evidence" value="ECO:0007669"/>
    <property type="project" value="InterPro"/>
</dbReference>
<feature type="domain" description="Terminase large subunit-like endonuclease" evidence="2">
    <location>
        <begin position="237"/>
        <end position="520"/>
    </location>
</feature>
<evidence type="ECO:0000259" key="1">
    <source>
        <dbReference type="Pfam" id="PF03354"/>
    </source>
</evidence>
<reference evidence="3 4" key="1">
    <citation type="submission" date="2018-05" db="EMBL/GenBank/DDBJ databases">
        <title>Genomic Encyclopedia of Type Strains, Phase IV (KMG-IV): sequencing the most valuable type-strain genomes for metagenomic binning, comparative biology and taxonomic classification.</title>
        <authorList>
            <person name="Goeker M."/>
        </authorList>
    </citation>
    <scope>NUCLEOTIDE SEQUENCE [LARGE SCALE GENOMIC DNA]</scope>
    <source>
        <strain evidence="3 4">DSM 23606</strain>
    </source>
</reference>
<proteinExistence type="predicted"/>
<organism evidence="3 4">
    <name type="scientific">Plasticicumulans acidivorans</name>
    <dbReference type="NCBI Taxonomy" id="886464"/>
    <lineage>
        <taxon>Bacteria</taxon>
        <taxon>Pseudomonadati</taxon>
        <taxon>Pseudomonadota</taxon>
        <taxon>Gammaproteobacteria</taxon>
        <taxon>Candidatus Competibacteraceae</taxon>
        <taxon>Plasticicumulans</taxon>
    </lineage>
</organism>
<protein>
    <submittedName>
        <fullName evidence="3">Phage terminase large subunit-like protein</fullName>
    </submittedName>
</protein>
<keyword evidence="4" id="KW-1185">Reference proteome</keyword>
<dbReference type="Gene3D" id="3.40.50.300">
    <property type="entry name" value="P-loop containing nucleotide triphosphate hydrolases"/>
    <property type="match status" value="1"/>
</dbReference>
<dbReference type="InterPro" id="IPR046461">
    <property type="entry name" value="TerL_ATPase"/>
</dbReference>
<dbReference type="PANTHER" id="PTHR41287:SF1">
    <property type="entry name" value="PROTEIN YMFN"/>
    <property type="match status" value="1"/>
</dbReference>
<dbReference type="EMBL" id="QGTJ01000001">
    <property type="protein sequence ID" value="PWV66011.1"/>
    <property type="molecule type" value="Genomic_DNA"/>
</dbReference>
<evidence type="ECO:0000313" key="4">
    <source>
        <dbReference type="Proteomes" id="UP000246569"/>
    </source>
</evidence>
<accession>A0A317N0B4</accession>
<dbReference type="InterPro" id="IPR005021">
    <property type="entry name" value="Terminase_largesu-like"/>
</dbReference>
<dbReference type="AlphaFoldDB" id="A0A317N0B4"/>
<feature type="domain" description="Terminase large subunit-like ATPase" evidence="1">
    <location>
        <begin position="55"/>
        <end position="229"/>
    </location>
</feature>
<gene>
    <name evidence="3" type="ORF">C7443_101499</name>
</gene>
<name>A0A317N0B4_9GAMM</name>